<reference evidence="1" key="2">
    <citation type="submission" date="2021-12" db="EMBL/GenBank/DDBJ databases">
        <title>Resequencing data analysis of finger millet.</title>
        <authorList>
            <person name="Hatakeyama M."/>
            <person name="Aluri S."/>
            <person name="Balachadran M.T."/>
            <person name="Sivarajan S.R."/>
            <person name="Poveda L."/>
            <person name="Shimizu-Inatsugi R."/>
            <person name="Schlapbach R."/>
            <person name="Sreeman S.M."/>
            <person name="Shimizu K.K."/>
        </authorList>
    </citation>
    <scope>NUCLEOTIDE SEQUENCE</scope>
</reference>
<reference evidence="1" key="1">
    <citation type="journal article" date="2018" name="DNA Res.">
        <title>Multiple hybrid de novo genome assembly of finger millet, an orphan allotetraploid crop.</title>
        <authorList>
            <person name="Hatakeyama M."/>
            <person name="Aluri S."/>
            <person name="Balachadran M.T."/>
            <person name="Sivarajan S.R."/>
            <person name="Patrignani A."/>
            <person name="Gruter S."/>
            <person name="Poveda L."/>
            <person name="Shimizu-Inatsugi R."/>
            <person name="Baeten J."/>
            <person name="Francoijs K.J."/>
            <person name="Nataraja K.N."/>
            <person name="Reddy Y.A.N."/>
            <person name="Phadnis S."/>
            <person name="Ravikumar R.L."/>
            <person name="Schlapbach R."/>
            <person name="Sreeman S.M."/>
            <person name="Shimizu K.K."/>
        </authorList>
    </citation>
    <scope>NUCLEOTIDE SEQUENCE</scope>
</reference>
<evidence type="ECO:0000313" key="2">
    <source>
        <dbReference type="Proteomes" id="UP001054889"/>
    </source>
</evidence>
<name>A0AAV5CAT6_ELECO</name>
<protein>
    <submittedName>
        <fullName evidence="1">Uncharacterized protein</fullName>
    </submittedName>
</protein>
<dbReference type="AlphaFoldDB" id="A0AAV5CAT6"/>
<dbReference type="PANTHER" id="PTHR46224">
    <property type="entry name" value="ANKYRIN REPEAT FAMILY PROTEIN"/>
    <property type="match status" value="1"/>
</dbReference>
<dbReference type="Gene3D" id="1.25.40.10">
    <property type="entry name" value="Tetratricopeptide repeat domain"/>
    <property type="match status" value="1"/>
</dbReference>
<accession>A0AAV5CAT6</accession>
<dbReference type="PANTHER" id="PTHR46224:SF37">
    <property type="entry name" value="OS12G0600100 PROTEIN"/>
    <property type="match status" value="1"/>
</dbReference>
<comment type="caution">
    <text evidence="1">The sequence shown here is derived from an EMBL/GenBank/DDBJ whole genome shotgun (WGS) entry which is preliminary data.</text>
</comment>
<dbReference type="InterPro" id="IPR011990">
    <property type="entry name" value="TPR-like_helical_dom_sf"/>
</dbReference>
<organism evidence="1 2">
    <name type="scientific">Eleusine coracana subsp. coracana</name>
    <dbReference type="NCBI Taxonomy" id="191504"/>
    <lineage>
        <taxon>Eukaryota</taxon>
        <taxon>Viridiplantae</taxon>
        <taxon>Streptophyta</taxon>
        <taxon>Embryophyta</taxon>
        <taxon>Tracheophyta</taxon>
        <taxon>Spermatophyta</taxon>
        <taxon>Magnoliopsida</taxon>
        <taxon>Liliopsida</taxon>
        <taxon>Poales</taxon>
        <taxon>Poaceae</taxon>
        <taxon>PACMAD clade</taxon>
        <taxon>Chloridoideae</taxon>
        <taxon>Cynodonteae</taxon>
        <taxon>Eleusininae</taxon>
        <taxon>Eleusine</taxon>
    </lineage>
</organism>
<proteinExistence type="predicted"/>
<gene>
    <name evidence="1" type="primary">ga11959</name>
    <name evidence="1" type="ORF">PR202_ga11959</name>
</gene>
<evidence type="ECO:0000313" key="1">
    <source>
        <dbReference type="EMBL" id="GJM95247.1"/>
    </source>
</evidence>
<dbReference type="SUPFAM" id="SSF48452">
    <property type="entry name" value="TPR-like"/>
    <property type="match status" value="1"/>
</dbReference>
<sequence length="60" mass="6924">MEEGPLDATLFSNRSLCWLWKNEGDLALEDARQCKMMRPNWSKAWYREGAALSLLKVHGV</sequence>
<dbReference type="EMBL" id="BQKI01000005">
    <property type="protein sequence ID" value="GJM95247.1"/>
    <property type="molecule type" value="Genomic_DNA"/>
</dbReference>
<keyword evidence="2" id="KW-1185">Reference proteome</keyword>
<dbReference type="InterPro" id="IPR051616">
    <property type="entry name" value="Cul2-RING_E3_ligase_SR"/>
</dbReference>
<dbReference type="Proteomes" id="UP001054889">
    <property type="component" value="Unassembled WGS sequence"/>
</dbReference>